<dbReference type="Gene3D" id="3.40.50.12780">
    <property type="entry name" value="N-terminal domain of ligase-like"/>
    <property type="match status" value="1"/>
</dbReference>
<comment type="caution">
    <text evidence="8">The sequence shown here is derived from an EMBL/GenBank/DDBJ whole genome shotgun (WGS) entry which is preliminary data.</text>
</comment>
<evidence type="ECO:0000256" key="3">
    <source>
        <dbReference type="ARBA" id="ARBA00022832"/>
    </source>
</evidence>
<feature type="domain" description="AMP-dependent synthetase/ligase" evidence="7">
    <location>
        <begin position="11"/>
        <end position="218"/>
    </location>
</feature>
<dbReference type="InterPro" id="IPR000873">
    <property type="entry name" value="AMP-dep_synth/lig_dom"/>
</dbReference>
<dbReference type="Pfam" id="PF00501">
    <property type="entry name" value="AMP-binding"/>
    <property type="match status" value="1"/>
</dbReference>
<accession>A0ABR9P4Y7</accession>
<feature type="non-terminal residue" evidence="8">
    <location>
        <position position="1"/>
    </location>
</feature>
<dbReference type="SUPFAM" id="SSF56801">
    <property type="entry name" value="Acetyl-CoA synthetase-like"/>
    <property type="match status" value="1"/>
</dbReference>
<evidence type="ECO:0000256" key="2">
    <source>
        <dbReference type="ARBA" id="ARBA00022598"/>
    </source>
</evidence>
<keyword evidence="9" id="KW-1185">Reference proteome</keyword>
<evidence type="ECO:0000259" key="7">
    <source>
        <dbReference type="Pfam" id="PF00501"/>
    </source>
</evidence>
<sequence>SLDRLVQPLDHPEHVSYLPLAHIAERVLSIYAALLRAGSVWMCPSPDQLVETLQHVRPRTFFGVPRVWEKLTSGVQVGLGQLPEEQRAAVDAAREVGEEYARRLELEGTVPDELRARHEDLHEEVTRPILSLIGLDRVEQATCASAPVPVELLQFWSGLGLVVREVWGLTESVGVATGNSPTEGTRTGSVGRALDDLSVRIADDGEVLLRGATLFSGYARADGTLDPAVDADGWFPTGDLGHLDEDGYLWITGRKKDIIVTSGGKNVAPAPVEGALKEHPLVGQVHVHGDARPYVVALVLLDPEAAPAWARAQGLDVGPELSDLAAHPQVRAEIDRAVEQANARLSRPEQVRRHRLLGDEWAPETGELTPTLKLRRPVVEERYAAELDALYTSGTD</sequence>
<evidence type="ECO:0000313" key="9">
    <source>
        <dbReference type="Proteomes" id="UP000806528"/>
    </source>
</evidence>
<keyword evidence="2" id="KW-0436">Ligase</keyword>
<dbReference type="Gene3D" id="3.30.300.30">
    <property type="match status" value="1"/>
</dbReference>
<proteinExistence type="inferred from homology"/>
<comment type="catalytic activity">
    <reaction evidence="5">
        <text>a long-chain fatty acid + ATP + CoA = a long-chain fatty acyl-CoA + AMP + diphosphate</text>
        <dbReference type="Rhea" id="RHEA:15421"/>
        <dbReference type="ChEBI" id="CHEBI:30616"/>
        <dbReference type="ChEBI" id="CHEBI:33019"/>
        <dbReference type="ChEBI" id="CHEBI:57287"/>
        <dbReference type="ChEBI" id="CHEBI:57560"/>
        <dbReference type="ChEBI" id="CHEBI:83139"/>
        <dbReference type="ChEBI" id="CHEBI:456215"/>
        <dbReference type="EC" id="6.2.1.3"/>
    </reaction>
    <physiologicalReaction direction="left-to-right" evidence="5">
        <dbReference type="Rhea" id="RHEA:15422"/>
    </physiologicalReaction>
</comment>
<dbReference type="EMBL" id="JADBGI010000007">
    <property type="protein sequence ID" value="MBE2998899.1"/>
    <property type="molecule type" value="Genomic_DNA"/>
</dbReference>
<dbReference type="RefSeq" id="WP_193121546.1">
    <property type="nucleotide sequence ID" value="NZ_JADBGI010000007.1"/>
</dbReference>
<reference evidence="8 9" key="1">
    <citation type="submission" date="2020-09" db="EMBL/GenBank/DDBJ databases">
        <title>Diversity and distribution of actinomycetes associated with coral in the coast of Hainan.</title>
        <authorList>
            <person name="Li F."/>
        </authorList>
    </citation>
    <scope>NUCLEOTIDE SEQUENCE [LARGE SCALE GENOMIC DNA]</scope>
    <source>
        <strain evidence="8 9">HNM0947</strain>
    </source>
</reference>
<dbReference type="PANTHER" id="PTHR43272:SF32">
    <property type="entry name" value="AMP-DEPENDENT SYNTHETASE_LIGASE DOMAIN-CONTAINING PROTEIN"/>
    <property type="match status" value="1"/>
</dbReference>
<evidence type="ECO:0000256" key="1">
    <source>
        <dbReference type="ARBA" id="ARBA00006432"/>
    </source>
</evidence>
<gene>
    <name evidence="8" type="ORF">IDM40_09295</name>
</gene>
<dbReference type="InterPro" id="IPR045851">
    <property type="entry name" value="AMP-bd_C_sf"/>
</dbReference>
<evidence type="ECO:0000256" key="6">
    <source>
        <dbReference type="ARBA" id="ARBA00032875"/>
    </source>
</evidence>
<keyword evidence="3" id="KW-0276">Fatty acid metabolism</keyword>
<comment type="similarity">
    <text evidence="1">Belongs to the ATP-dependent AMP-binding enzyme family.</text>
</comment>
<evidence type="ECO:0000256" key="5">
    <source>
        <dbReference type="ARBA" id="ARBA00024484"/>
    </source>
</evidence>
<dbReference type="PANTHER" id="PTHR43272">
    <property type="entry name" value="LONG-CHAIN-FATTY-ACID--COA LIGASE"/>
    <property type="match status" value="1"/>
</dbReference>
<name>A0ABR9P4Y7_9ACTN</name>
<evidence type="ECO:0000313" key="8">
    <source>
        <dbReference type="EMBL" id="MBE2998899.1"/>
    </source>
</evidence>
<organism evidence="8 9">
    <name type="scientific">Nocardiopsis coralli</name>
    <dbReference type="NCBI Taxonomy" id="2772213"/>
    <lineage>
        <taxon>Bacteria</taxon>
        <taxon>Bacillati</taxon>
        <taxon>Actinomycetota</taxon>
        <taxon>Actinomycetes</taxon>
        <taxon>Streptosporangiales</taxon>
        <taxon>Nocardiopsidaceae</taxon>
        <taxon>Nocardiopsis</taxon>
    </lineage>
</organism>
<dbReference type="InterPro" id="IPR042099">
    <property type="entry name" value="ANL_N_sf"/>
</dbReference>
<protein>
    <recommendedName>
        <fullName evidence="6">Acyl-CoA synthetase</fullName>
    </recommendedName>
</protein>
<dbReference type="Proteomes" id="UP000806528">
    <property type="component" value="Unassembled WGS sequence"/>
</dbReference>
<dbReference type="Pfam" id="PF23562">
    <property type="entry name" value="AMP-binding_C_3"/>
    <property type="match status" value="1"/>
</dbReference>
<evidence type="ECO:0000256" key="4">
    <source>
        <dbReference type="ARBA" id="ARBA00023098"/>
    </source>
</evidence>
<keyword evidence="4" id="KW-0443">Lipid metabolism</keyword>